<dbReference type="GO" id="GO:0001836">
    <property type="term" value="P:release of cytochrome c from mitochondria"/>
    <property type="evidence" value="ECO:0007669"/>
    <property type="project" value="TreeGrafter"/>
</dbReference>
<proteinExistence type="inferred from homology"/>
<dbReference type="PANTHER" id="PTHR11256">
    <property type="entry name" value="BCL-2 RELATED"/>
    <property type="match status" value="1"/>
</dbReference>
<sequence>SLLLDYMYYYKCLLCDLMQCMLSLQTTAADVPTVTAGVARALFSDGIINWGRIVSLVAYGTVLLQASKSTLGPECAYGIGVSIAAYITENHMDWLVGTDGWDGFVHTFDQVHQWPWLSTQGKLFVFGVGLGLLSVLL</sequence>
<dbReference type="GO" id="GO:0051400">
    <property type="term" value="F:BH domain binding"/>
    <property type="evidence" value="ECO:0007669"/>
    <property type="project" value="TreeGrafter"/>
</dbReference>
<evidence type="ECO:0000313" key="5">
    <source>
        <dbReference type="Proteomes" id="UP000005207"/>
    </source>
</evidence>
<dbReference type="Ensembl" id="ENSONIT00000091272.1">
    <property type="protein sequence ID" value="ENSONIP00000039624.1"/>
    <property type="gene ID" value="ENSONIG00000038566.1"/>
</dbReference>
<dbReference type="Gene3D" id="1.10.437.10">
    <property type="entry name" value="Blc2-like"/>
    <property type="match status" value="1"/>
</dbReference>
<dbReference type="AlphaFoldDB" id="A0A669BV66"/>
<evidence type="ECO:0000256" key="2">
    <source>
        <dbReference type="ARBA" id="ARBA00022703"/>
    </source>
</evidence>
<evidence type="ECO:0000259" key="3">
    <source>
        <dbReference type="SMART" id="SM00337"/>
    </source>
</evidence>
<name>A0A669BV66_ORENI</name>
<dbReference type="GO" id="GO:0008630">
    <property type="term" value="P:intrinsic apoptotic signaling pathway in response to DNA damage"/>
    <property type="evidence" value="ECO:0007669"/>
    <property type="project" value="TreeGrafter"/>
</dbReference>
<dbReference type="PRINTS" id="PR01862">
    <property type="entry name" value="BCL2FAMILY"/>
</dbReference>
<accession>A0A669BV66</accession>
<dbReference type="GO" id="GO:0015267">
    <property type="term" value="F:channel activity"/>
    <property type="evidence" value="ECO:0007669"/>
    <property type="project" value="TreeGrafter"/>
</dbReference>
<evidence type="ECO:0000313" key="4">
    <source>
        <dbReference type="Ensembl" id="ENSONIP00000039624.1"/>
    </source>
</evidence>
<dbReference type="InterPro" id="IPR046371">
    <property type="entry name" value="Bcl-2_BH1-3"/>
</dbReference>
<organism evidence="4 5">
    <name type="scientific">Oreochromis niloticus</name>
    <name type="common">Nile tilapia</name>
    <name type="synonym">Tilapia nilotica</name>
    <dbReference type="NCBI Taxonomy" id="8128"/>
    <lineage>
        <taxon>Eukaryota</taxon>
        <taxon>Metazoa</taxon>
        <taxon>Chordata</taxon>
        <taxon>Craniata</taxon>
        <taxon>Vertebrata</taxon>
        <taxon>Euteleostomi</taxon>
        <taxon>Actinopterygii</taxon>
        <taxon>Neopterygii</taxon>
        <taxon>Teleostei</taxon>
        <taxon>Neoteleostei</taxon>
        <taxon>Acanthomorphata</taxon>
        <taxon>Ovalentaria</taxon>
        <taxon>Cichlomorphae</taxon>
        <taxon>Cichliformes</taxon>
        <taxon>Cichlidae</taxon>
        <taxon>African cichlids</taxon>
        <taxon>Pseudocrenilabrinae</taxon>
        <taxon>Oreochromini</taxon>
        <taxon>Oreochromis</taxon>
    </lineage>
</organism>
<dbReference type="GO" id="GO:0097192">
    <property type="term" value="P:extrinsic apoptotic signaling pathway in absence of ligand"/>
    <property type="evidence" value="ECO:0007669"/>
    <property type="project" value="TreeGrafter"/>
</dbReference>
<reference evidence="4" key="1">
    <citation type="submission" date="2025-08" db="UniProtKB">
        <authorList>
            <consortium name="Ensembl"/>
        </authorList>
    </citation>
    <scope>IDENTIFICATION</scope>
</reference>
<dbReference type="GeneTree" id="ENSGT00940000178501"/>
<dbReference type="GO" id="GO:0008053">
    <property type="term" value="P:mitochondrial fusion"/>
    <property type="evidence" value="ECO:0007669"/>
    <property type="project" value="TreeGrafter"/>
</dbReference>
<dbReference type="GO" id="GO:0042981">
    <property type="term" value="P:regulation of apoptotic process"/>
    <property type="evidence" value="ECO:0007669"/>
    <property type="project" value="InterPro"/>
</dbReference>
<dbReference type="SUPFAM" id="SSF56854">
    <property type="entry name" value="Bcl-2 inhibitors of programmed cell death"/>
    <property type="match status" value="1"/>
</dbReference>
<reference evidence="4" key="2">
    <citation type="submission" date="2025-09" db="UniProtKB">
        <authorList>
            <consortium name="Ensembl"/>
        </authorList>
    </citation>
    <scope>IDENTIFICATION</scope>
</reference>
<dbReference type="GO" id="GO:0005741">
    <property type="term" value="C:mitochondrial outer membrane"/>
    <property type="evidence" value="ECO:0007669"/>
    <property type="project" value="TreeGrafter"/>
</dbReference>
<evidence type="ECO:0000256" key="1">
    <source>
        <dbReference type="ARBA" id="ARBA00009458"/>
    </source>
</evidence>
<keyword evidence="2" id="KW-0053">Apoptosis</keyword>
<protein>
    <recommendedName>
        <fullName evidence="3">Bcl-2 Bcl-2 homology region 1-3 domain-containing protein</fullName>
    </recommendedName>
</protein>
<dbReference type="InterPro" id="IPR002475">
    <property type="entry name" value="Bcl2-like"/>
</dbReference>
<keyword evidence="5" id="KW-1185">Reference proteome</keyword>
<dbReference type="Proteomes" id="UP000005207">
    <property type="component" value="Unplaced"/>
</dbReference>
<feature type="domain" description="Bcl-2 Bcl-2 homology region 1-3" evidence="3">
    <location>
        <begin position="3"/>
        <end position="101"/>
    </location>
</feature>
<dbReference type="SMART" id="SM00337">
    <property type="entry name" value="BCL"/>
    <property type="match status" value="1"/>
</dbReference>
<dbReference type="InterPro" id="IPR026298">
    <property type="entry name" value="Bcl-2_fam"/>
</dbReference>
<dbReference type="InterPro" id="IPR036834">
    <property type="entry name" value="Bcl-2-like_sf"/>
</dbReference>
<dbReference type="InParanoid" id="A0A669BV66"/>
<dbReference type="PROSITE" id="PS50062">
    <property type="entry name" value="BCL2_FAMILY"/>
    <property type="match status" value="1"/>
</dbReference>
<dbReference type="Pfam" id="PF00452">
    <property type="entry name" value="Bcl-2"/>
    <property type="match status" value="1"/>
</dbReference>
<dbReference type="PANTHER" id="PTHR11256:SF46">
    <property type="entry name" value="INDUCED MYELOID LEUKEMIA CELL DIFFERENTIATION PROTEIN MCL-1"/>
    <property type="match status" value="1"/>
</dbReference>
<comment type="similarity">
    <text evidence="1">Belongs to the Bcl-2 family.</text>
</comment>